<sequence length="41" mass="4439">MQNRVFSTADVQVDATGVVRAVLSRPRSHPIGLVFLGAEPF</sequence>
<evidence type="ECO:0000313" key="1">
    <source>
        <dbReference type="EMBL" id="COX99195.1"/>
    </source>
</evidence>
<dbReference type="EMBL" id="CSBK01000842">
    <property type="protein sequence ID" value="COX99195.1"/>
    <property type="molecule type" value="Genomic_DNA"/>
</dbReference>
<name>A0A916LAP3_MYCTX</name>
<proteinExistence type="predicted"/>
<evidence type="ECO:0000313" key="2">
    <source>
        <dbReference type="Proteomes" id="UP000039021"/>
    </source>
</evidence>
<accession>A0A916LAP3</accession>
<gene>
    <name evidence="1" type="ORF">ERS007739_01980</name>
</gene>
<dbReference type="AlphaFoldDB" id="A0A916LAP3"/>
<comment type="caution">
    <text evidence="1">The sequence shown here is derived from an EMBL/GenBank/DDBJ whole genome shotgun (WGS) entry which is preliminary data.</text>
</comment>
<protein>
    <submittedName>
        <fullName evidence="1">Uncharacterized protein</fullName>
    </submittedName>
</protein>
<organism evidence="1 2">
    <name type="scientific">Mycobacterium tuberculosis</name>
    <dbReference type="NCBI Taxonomy" id="1773"/>
    <lineage>
        <taxon>Bacteria</taxon>
        <taxon>Bacillati</taxon>
        <taxon>Actinomycetota</taxon>
        <taxon>Actinomycetes</taxon>
        <taxon>Mycobacteriales</taxon>
        <taxon>Mycobacteriaceae</taxon>
        <taxon>Mycobacterium</taxon>
        <taxon>Mycobacterium tuberculosis complex</taxon>
    </lineage>
</organism>
<reference evidence="2" key="1">
    <citation type="submission" date="2015-03" db="EMBL/GenBank/DDBJ databases">
        <authorList>
            <consortium name="Pathogen Informatics"/>
        </authorList>
    </citation>
    <scope>NUCLEOTIDE SEQUENCE [LARGE SCALE GENOMIC DNA]</scope>
    <source>
        <strain evidence="2">N09902308</strain>
    </source>
</reference>
<dbReference type="Proteomes" id="UP000039021">
    <property type="component" value="Unassembled WGS sequence"/>
</dbReference>